<dbReference type="SMART" id="SM00339">
    <property type="entry name" value="FH"/>
    <property type="match status" value="1"/>
</dbReference>
<dbReference type="EMBL" id="HBKN01018297">
    <property type="protein sequence ID" value="CAE2298044.1"/>
    <property type="molecule type" value="Transcribed_RNA"/>
</dbReference>
<feature type="region of interest" description="Disordered" evidence="3">
    <location>
        <begin position="207"/>
        <end position="257"/>
    </location>
</feature>
<organism evidence="6">
    <name type="scientific">Guillardia theta</name>
    <name type="common">Cryptophyte</name>
    <name type="synonym">Cryptomonas phi</name>
    <dbReference type="NCBI Taxonomy" id="55529"/>
    <lineage>
        <taxon>Eukaryota</taxon>
        <taxon>Cryptophyceae</taxon>
        <taxon>Pyrenomonadales</taxon>
        <taxon>Geminigeraceae</taxon>
        <taxon>Guillardia</taxon>
    </lineage>
</organism>
<keyword evidence="1 2" id="KW-0238">DNA-binding</keyword>
<dbReference type="AlphaFoldDB" id="A0A7S4KKL0"/>
<dbReference type="InterPro" id="IPR001766">
    <property type="entry name" value="Fork_head_dom"/>
</dbReference>
<keyword evidence="2" id="KW-0539">Nucleus</keyword>
<dbReference type="Gene3D" id="1.10.10.10">
    <property type="entry name" value="Winged helix-like DNA-binding domain superfamily/Winged helix DNA-binding domain"/>
    <property type="match status" value="1"/>
</dbReference>
<feature type="region of interest" description="Disordered" evidence="3">
    <location>
        <begin position="1"/>
        <end position="25"/>
    </location>
</feature>
<dbReference type="GO" id="GO:0005634">
    <property type="term" value="C:nucleus"/>
    <property type="evidence" value="ECO:0007669"/>
    <property type="project" value="UniProtKB-SubCell"/>
</dbReference>
<dbReference type="InterPro" id="IPR000253">
    <property type="entry name" value="FHA_dom"/>
</dbReference>
<dbReference type="Pfam" id="PF00250">
    <property type="entry name" value="Forkhead"/>
    <property type="match status" value="1"/>
</dbReference>
<dbReference type="GO" id="GO:0003700">
    <property type="term" value="F:DNA-binding transcription factor activity"/>
    <property type="evidence" value="ECO:0007669"/>
    <property type="project" value="InterPro"/>
</dbReference>
<reference evidence="6" key="1">
    <citation type="submission" date="2021-01" db="EMBL/GenBank/DDBJ databases">
        <authorList>
            <person name="Corre E."/>
            <person name="Pelletier E."/>
            <person name="Niang G."/>
            <person name="Scheremetjew M."/>
            <person name="Finn R."/>
            <person name="Kale V."/>
            <person name="Holt S."/>
            <person name="Cochrane G."/>
            <person name="Meng A."/>
            <person name="Brown T."/>
            <person name="Cohen L."/>
        </authorList>
    </citation>
    <scope>NUCLEOTIDE SEQUENCE</scope>
    <source>
        <strain evidence="6">CCMP 2712</strain>
    </source>
</reference>
<evidence type="ECO:0008006" key="7">
    <source>
        <dbReference type="Google" id="ProtNLM"/>
    </source>
</evidence>
<evidence type="ECO:0000256" key="2">
    <source>
        <dbReference type="PROSITE-ProRule" id="PRU00089"/>
    </source>
</evidence>
<evidence type="ECO:0000259" key="4">
    <source>
        <dbReference type="PROSITE" id="PS50006"/>
    </source>
</evidence>
<evidence type="ECO:0000259" key="5">
    <source>
        <dbReference type="PROSITE" id="PS50039"/>
    </source>
</evidence>
<dbReference type="InterPro" id="IPR036388">
    <property type="entry name" value="WH-like_DNA-bd_sf"/>
</dbReference>
<dbReference type="PROSITE" id="PS50039">
    <property type="entry name" value="FORK_HEAD_3"/>
    <property type="match status" value="1"/>
</dbReference>
<dbReference type="GO" id="GO:0006357">
    <property type="term" value="P:regulation of transcription by RNA polymerase II"/>
    <property type="evidence" value="ECO:0007669"/>
    <property type="project" value="UniProtKB-ARBA"/>
</dbReference>
<name>A0A7S4KKL0_GUITH</name>
<dbReference type="PROSITE" id="PS50006">
    <property type="entry name" value="FHA_DOMAIN"/>
    <property type="match status" value="1"/>
</dbReference>
<accession>A0A7S4KKL0</accession>
<proteinExistence type="predicted"/>
<protein>
    <recommendedName>
        <fullName evidence="7">FHA domain-containing protein</fullName>
    </recommendedName>
</protein>
<dbReference type="SUPFAM" id="SSF49879">
    <property type="entry name" value="SMAD/FHA domain"/>
    <property type="match status" value="1"/>
</dbReference>
<feature type="DNA-binding region" description="Fork-head" evidence="2">
    <location>
        <begin position="112"/>
        <end position="209"/>
    </location>
</feature>
<comment type="subcellular location">
    <subcellularLocation>
        <location evidence="2">Nucleus</location>
    </subcellularLocation>
</comment>
<dbReference type="InterPro" id="IPR036390">
    <property type="entry name" value="WH_DNA-bd_sf"/>
</dbReference>
<feature type="compositionally biased region" description="Acidic residues" evidence="3">
    <location>
        <begin position="235"/>
        <end position="257"/>
    </location>
</feature>
<gene>
    <name evidence="6" type="ORF">GTHE00462_LOCUS14431</name>
</gene>
<sequence length="257" mass="28525">MVQKGTNKRKLGEMQASNQDDSDTVSDSFVGLGWNTNISKRHIEIMFDFRKRSWVLLCYGKNGVWIDSTFVDQNSPPWRLLKGKTRIYVPGAHFFYFLCPANATGSDGGPEKPVESFNHIVGQVLATSKDRRASMVEIVESIKKKFPFYGKQPDALLNNAVKQCLTNNKCFSMVVSDQHEDNHQAATWTVDALALAELLAEKAIEHPERTLAPAPPPAPTTFTPKTEATATESWAAEEEENEDSEDGEGGGMVIDDE</sequence>
<evidence type="ECO:0000256" key="3">
    <source>
        <dbReference type="SAM" id="MobiDB-lite"/>
    </source>
</evidence>
<evidence type="ECO:0000256" key="1">
    <source>
        <dbReference type="ARBA" id="ARBA00023125"/>
    </source>
</evidence>
<feature type="domain" description="Fork-head" evidence="5">
    <location>
        <begin position="112"/>
        <end position="209"/>
    </location>
</feature>
<feature type="compositionally biased region" description="Low complexity" evidence="3">
    <location>
        <begin position="220"/>
        <end position="234"/>
    </location>
</feature>
<dbReference type="GO" id="GO:0043565">
    <property type="term" value="F:sequence-specific DNA binding"/>
    <property type="evidence" value="ECO:0007669"/>
    <property type="project" value="InterPro"/>
</dbReference>
<dbReference type="InterPro" id="IPR008984">
    <property type="entry name" value="SMAD_FHA_dom_sf"/>
</dbReference>
<feature type="domain" description="FHA" evidence="4">
    <location>
        <begin position="9"/>
        <end position="71"/>
    </location>
</feature>
<dbReference type="SUPFAM" id="SSF46785">
    <property type="entry name" value="Winged helix' DNA-binding domain"/>
    <property type="match status" value="1"/>
</dbReference>
<evidence type="ECO:0000313" key="6">
    <source>
        <dbReference type="EMBL" id="CAE2298044.1"/>
    </source>
</evidence>